<comment type="similarity">
    <text evidence="2">Belongs to the fucolectin family.</text>
</comment>
<dbReference type="Gene3D" id="2.60.120.260">
    <property type="entry name" value="Galactose-binding domain-like"/>
    <property type="match status" value="2"/>
</dbReference>
<dbReference type="PANTHER" id="PTHR45713">
    <property type="entry name" value="FTP DOMAIN-CONTAINING PROTEIN"/>
    <property type="match status" value="1"/>
</dbReference>
<evidence type="ECO:0000259" key="8">
    <source>
        <dbReference type="SMART" id="SM00607"/>
    </source>
</evidence>
<evidence type="ECO:0000313" key="9">
    <source>
        <dbReference type="EMBL" id="KAK2152093.1"/>
    </source>
</evidence>
<feature type="non-terminal residue" evidence="9">
    <location>
        <position position="1"/>
    </location>
</feature>
<accession>A0AAD9N1L0</accession>
<name>A0AAD9N1L0_RIDPI</name>
<evidence type="ECO:0000256" key="6">
    <source>
        <dbReference type="ARBA" id="ARBA00022837"/>
    </source>
</evidence>
<comment type="caution">
    <text evidence="9">The sequence shown here is derived from an EMBL/GenBank/DDBJ whole genome shotgun (WGS) entry which is preliminary data.</text>
</comment>
<dbReference type="EMBL" id="JAODUO010002513">
    <property type="protein sequence ID" value="KAK2152093.1"/>
    <property type="molecule type" value="Genomic_DNA"/>
</dbReference>
<organism evidence="9 10">
    <name type="scientific">Ridgeia piscesae</name>
    <name type="common">Tubeworm</name>
    <dbReference type="NCBI Taxonomy" id="27915"/>
    <lineage>
        <taxon>Eukaryota</taxon>
        <taxon>Metazoa</taxon>
        <taxon>Spiralia</taxon>
        <taxon>Lophotrochozoa</taxon>
        <taxon>Annelida</taxon>
        <taxon>Polychaeta</taxon>
        <taxon>Sedentaria</taxon>
        <taxon>Canalipalpata</taxon>
        <taxon>Sabellida</taxon>
        <taxon>Siboglinidae</taxon>
        <taxon>Ridgeia</taxon>
    </lineage>
</organism>
<keyword evidence="5" id="KW-0430">Lectin</keyword>
<reference evidence="9" key="1">
    <citation type="journal article" date="2023" name="Mol. Biol. Evol.">
        <title>Third-Generation Sequencing Reveals the Adaptive Role of the Epigenome in Three Deep-Sea Polychaetes.</title>
        <authorList>
            <person name="Perez M."/>
            <person name="Aroh O."/>
            <person name="Sun Y."/>
            <person name="Lan Y."/>
            <person name="Juniper S.K."/>
            <person name="Young C.R."/>
            <person name="Angers B."/>
            <person name="Qian P.Y."/>
        </authorList>
    </citation>
    <scope>NUCLEOTIDE SEQUENCE</scope>
    <source>
        <strain evidence="9">R07B-5</strain>
    </source>
</reference>
<keyword evidence="6" id="KW-0106">Calcium</keyword>
<dbReference type="SUPFAM" id="SSF49785">
    <property type="entry name" value="Galactose-binding domain-like"/>
    <property type="match status" value="2"/>
</dbReference>
<evidence type="ECO:0000256" key="5">
    <source>
        <dbReference type="ARBA" id="ARBA00022734"/>
    </source>
</evidence>
<evidence type="ECO:0000256" key="2">
    <source>
        <dbReference type="ARBA" id="ARBA00010147"/>
    </source>
</evidence>
<dbReference type="GO" id="GO:0046872">
    <property type="term" value="F:metal ion binding"/>
    <property type="evidence" value="ECO:0007669"/>
    <property type="project" value="UniProtKB-KW"/>
</dbReference>
<evidence type="ECO:0000256" key="4">
    <source>
        <dbReference type="ARBA" id="ARBA00022723"/>
    </source>
</evidence>
<evidence type="ECO:0000256" key="7">
    <source>
        <dbReference type="ARBA" id="ARBA00023157"/>
    </source>
</evidence>
<dbReference type="InterPro" id="IPR051941">
    <property type="entry name" value="BG_Antigen-Binding_Lectin"/>
</dbReference>
<dbReference type="Proteomes" id="UP001209878">
    <property type="component" value="Unassembled WGS sequence"/>
</dbReference>
<dbReference type="Pfam" id="PF22633">
    <property type="entry name" value="F5_F8_type_C_2"/>
    <property type="match status" value="1"/>
</dbReference>
<sequence>RENVALGRPADQSSTWQQFNASLAVDGNANAYFNARSCTATRTEKSPWWTVDLGGERHVIEVRIMKILYTDGPRNSAHKVCLVYNGVFNAVLKTLRCDDVTTGRFLFIQINGAGEKTDWLTLCEVDVYETKNIAWNKPAFMLSMHGKDVAKRATDGDEFTYFHTLKADDSWWAVDLGEGGARVTAVRIVNSRGCGDSVTLTCVTPMYAWGRYLFVAARVDQYFHLAEVEVFDGMLTRPFVFPVNNNNTITAL</sequence>
<dbReference type="AlphaFoldDB" id="A0AAD9N1L0"/>
<keyword evidence="7" id="KW-1015">Disulfide bond</keyword>
<dbReference type="GO" id="GO:0001868">
    <property type="term" value="P:regulation of complement activation, lectin pathway"/>
    <property type="evidence" value="ECO:0007669"/>
    <property type="project" value="UniProtKB-ARBA"/>
</dbReference>
<dbReference type="SMART" id="SM00607">
    <property type="entry name" value="FTP"/>
    <property type="match status" value="1"/>
</dbReference>
<evidence type="ECO:0000256" key="3">
    <source>
        <dbReference type="ARBA" id="ARBA00011233"/>
    </source>
</evidence>
<dbReference type="PANTHER" id="PTHR45713:SF15">
    <property type="entry name" value="F5_8 TYPE C DOMAIN-CONTAINING PROTEIN"/>
    <property type="match status" value="1"/>
</dbReference>
<evidence type="ECO:0000313" key="10">
    <source>
        <dbReference type="Proteomes" id="UP001209878"/>
    </source>
</evidence>
<proteinExistence type="inferred from homology"/>
<evidence type="ECO:0000256" key="1">
    <source>
        <dbReference type="ARBA" id="ARBA00002219"/>
    </source>
</evidence>
<dbReference type="InterPro" id="IPR008979">
    <property type="entry name" value="Galactose-bd-like_sf"/>
</dbReference>
<keyword evidence="4" id="KW-0479">Metal-binding</keyword>
<dbReference type="GO" id="GO:0042806">
    <property type="term" value="F:fucose binding"/>
    <property type="evidence" value="ECO:0007669"/>
    <property type="project" value="UniProtKB-ARBA"/>
</dbReference>
<gene>
    <name evidence="9" type="ORF">NP493_2529g00006</name>
</gene>
<dbReference type="GO" id="GO:0010185">
    <property type="term" value="P:regulation of cellular defense response"/>
    <property type="evidence" value="ECO:0007669"/>
    <property type="project" value="UniProtKB-ARBA"/>
</dbReference>
<dbReference type="InterPro" id="IPR006585">
    <property type="entry name" value="FTP1"/>
</dbReference>
<comment type="function">
    <text evidence="1">Acts as a defensive agent. Recognizes blood group fucosylated oligosaccharides including A, B, H and Lewis B-type antigens. Does not recognize Lewis A antigen and has low affinity for monovalent haptens.</text>
</comment>
<protein>
    <recommendedName>
        <fullName evidence="8">Fucolectin tachylectin-4 pentraxin-1 domain-containing protein</fullName>
    </recommendedName>
</protein>
<keyword evidence="10" id="KW-1185">Reference proteome</keyword>
<comment type="subunit">
    <text evidence="3">Homotrimer.</text>
</comment>
<feature type="domain" description="Fucolectin tachylectin-4 pentraxin-1" evidence="8">
    <location>
        <begin position="1"/>
        <end position="136"/>
    </location>
</feature>